<feature type="domain" description="RRM" evidence="1">
    <location>
        <begin position="6"/>
        <end position="61"/>
    </location>
</feature>
<evidence type="ECO:0000313" key="2">
    <source>
        <dbReference type="EMBL" id="GMG37771.1"/>
    </source>
</evidence>
<dbReference type="InterPro" id="IPR012677">
    <property type="entry name" value="Nucleotide-bd_a/b_plait_sf"/>
</dbReference>
<reference evidence="2" key="1">
    <citation type="submission" date="2023-04" db="EMBL/GenBank/DDBJ databases">
        <title>Ambrosiozyma monospora NBRC 1965.</title>
        <authorList>
            <person name="Ichikawa N."/>
            <person name="Sato H."/>
            <person name="Tonouchi N."/>
        </authorList>
    </citation>
    <scope>NUCLEOTIDE SEQUENCE</scope>
    <source>
        <strain evidence="2">NBRC 1965</strain>
    </source>
</reference>
<proteinExistence type="predicted"/>
<dbReference type="Pfam" id="PF00076">
    <property type="entry name" value="RRM_1"/>
    <property type="match status" value="1"/>
</dbReference>
<dbReference type="Proteomes" id="UP001165063">
    <property type="component" value="Unassembled WGS sequence"/>
</dbReference>
<dbReference type="AlphaFoldDB" id="A0A9W7DKU0"/>
<dbReference type="Gene3D" id="3.30.70.330">
    <property type="match status" value="1"/>
</dbReference>
<dbReference type="InterPro" id="IPR000504">
    <property type="entry name" value="RRM_dom"/>
</dbReference>
<dbReference type="CDD" id="cd00590">
    <property type="entry name" value="RRM_SF"/>
    <property type="match status" value="1"/>
</dbReference>
<keyword evidence="3" id="KW-1185">Reference proteome</keyword>
<name>A0A9W7DKU0_AMBMO</name>
<accession>A0A9W7DKU0</accession>
<dbReference type="EMBL" id="BSXU01002462">
    <property type="protein sequence ID" value="GMG37771.1"/>
    <property type="molecule type" value="Genomic_DNA"/>
</dbReference>
<evidence type="ECO:0000313" key="3">
    <source>
        <dbReference type="Proteomes" id="UP001165063"/>
    </source>
</evidence>
<sequence>MALLIEEQIQQLCSPFGSLRGYSVEQDNKFRKSVKARVDFLNDKEANECAKNLHGFKLIDHFLMAKIVDEEAN</sequence>
<dbReference type="InterPro" id="IPR035979">
    <property type="entry name" value="RBD_domain_sf"/>
</dbReference>
<organism evidence="2 3">
    <name type="scientific">Ambrosiozyma monospora</name>
    <name type="common">Yeast</name>
    <name type="synonym">Endomycopsis monosporus</name>
    <dbReference type="NCBI Taxonomy" id="43982"/>
    <lineage>
        <taxon>Eukaryota</taxon>
        <taxon>Fungi</taxon>
        <taxon>Dikarya</taxon>
        <taxon>Ascomycota</taxon>
        <taxon>Saccharomycotina</taxon>
        <taxon>Pichiomycetes</taxon>
        <taxon>Pichiales</taxon>
        <taxon>Pichiaceae</taxon>
        <taxon>Ambrosiozyma</taxon>
    </lineage>
</organism>
<dbReference type="GO" id="GO:0003723">
    <property type="term" value="F:RNA binding"/>
    <property type="evidence" value="ECO:0007669"/>
    <property type="project" value="InterPro"/>
</dbReference>
<protein>
    <submittedName>
        <fullName evidence="2">Unnamed protein product</fullName>
    </submittedName>
</protein>
<dbReference type="SUPFAM" id="SSF54928">
    <property type="entry name" value="RNA-binding domain, RBD"/>
    <property type="match status" value="1"/>
</dbReference>
<gene>
    <name evidence="2" type="ORF">Amon01_000486200</name>
</gene>
<comment type="caution">
    <text evidence="2">The sequence shown here is derived from an EMBL/GenBank/DDBJ whole genome shotgun (WGS) entry which is preliminary data.</text>
</comment>
<evidence type="ECO:0000259" key="1">
    <source>
        <dbReference type="Pfam" id="PF00076"/>
    </source>
</evidence>